<protein>
    <submittedName>
        <fullName evidence="2">Uncharacterized protein</fullName>
    </submittedName>
</protein>
<keyword evidence="3" id="KW-1185">Reference proteome</keyword>
<evidence type="ECO:0000256" key="1">
    <source>
        <dbReference type="SAM" id="MobiDB-lite"/>
    </source>
</evidence>
<proteinExistence type="predicted"/>
<gene>
    <name evidence="2" type="ORF">B0T26DRAFT_675863</name>
</gene>
<sequence>MDHATESTHPLAPFRCGYFNPADKKGLDGDGSIKYLFYTDTLWHLMRGTDEDIQAWEEAFARNLDFVGVAGPCPADIPRVNYSIPGYSLWERGRYRIPEPKLAEAEGWSAHVWAMSYPENLAKRDGLPPMTPEERLRRGVSAGTRAEAEVYAAIHDRGNGVAPRLLAYITEKNSAGPDRVVGIAVESQMFNRLTNRERAFGDISHNDHRALLAVAQCPGNGQVLHGRVPLRLDDMDTSCGGKGDGREFTRLPPSQ</sequence>
<reference evidence="2" key="1">
    <citation type="submission" date="2023-06" db="EMBL/GenBank/DDBJ databases">
        <title>Genome-scale phylogeny and comparative genomics of the fungal order Sordariales.</title>
        <authorList>
            <consortium name="Lawrence Berkeley National Laboratory"/>
            <person name="Hensen N."/>
            <person name="Bonometti L."/>
            <person name="Westerberg I."/>
            <person name="Brannstrom I.O."/>
            <person name="Guillou S."/>
            <person name="Cros-Aarteil S."/>
            <person name="Calhoun S."/>
            <person name="Haridas S."/>
            <person name="Kuo A."/>
            <person name="Mondo S."/>
            <person name="Pangilinan J."/>
            <person name="Riley R."/>
            <person name="LaButti K."/>
            <person name="Andreopoulos B."/>
            <person name="Lipzen A."/>
            <person name="Chen C."/>
            <person name="Yanf M."/>
            <person name="Daum C."/>
            <person name="Ng V."/>
            <person name="Clum A."/>
            <person name="Steindorff A."/>
            <person name="Ohm R."/>
            <person name="Martin F."/>
            <person name="Silar P."/>
            <person name="Natvig D."/>
            <person name="Lalanne C."/>
            <person name="Gautier V."/>
            <person name="Ament-velasquez S.L."/>
            <person name="Kruys A."/>
            <person name="Hutchinson M.I."/>
            <person name="Powell A.J."/>
            <person name="Barry K."/>
            <person name="Miller A.N."/>
            <person name="Grigoriev I.V."/>
            <person name="Debuchy R."/>
            <person name="Gladieux P."/>
            <person name="Thoren M.H."/>
            <person name="Johannesson H."/>
        </authorList>
    </citation>
    <scope>NUCLEOTIDE SEQUENCE</scope>
    <source>
        <strain evidence="2">SMH2392-1A</strain>
    </source>
</reference>
<comment type="caution">
    <text evidence="2">The sequence shown here is derived from an EMBL/GenBank/DDBJ whole genome shotgun (WGS) entry which is preliminary data.</text>
</comment>
<dbReference type="Proteomes" id="UP001172101">
    <property type="component" value="Unassembled WGS sequence"/>
</dbReference>
<dbReference type="GeneID" id="85323165"/>
<evidence type="ECO:0000313" key="2">
    <source>
        <dbReference type="EMBL" id="KAK0717581.1"/>
    </source>
</evidence>
<name>A0AA40AKL5_9PEZI</name>
<organism evidence="2 3">
    <name type="scientific">Lasiosphaeria miniovina</name>
    <dbReference type="NCBI Taxonomy" id="1954250"/>
    <lineage>
        <taxon>Eukaryota</taxon>
        <taxon>Fungi</taxon>
        <taxon>Dikarya</taxon>
        <taxon>Ascomycota</taxon>
        <taxon>Pezizomycotina</taxon>
        <taxon>Sordariomycetes</taxon>
        <taxon>Sordariomycetidae</taxon>
        <taxon>Sordariales</taxon>
        <taxon>Lasiosphaeriaceae</taxon>
        <taxon>Lasiosphaeria</taxon>
    </lineage>
</organism>
<accession>A0AA40AKL5</accession>
<dbReference type="AlphaFoldDB" id="A0AA40AKL5"/>
<evidence type="ECO:0000313" key="3">
    <source>
        <dbReference type="Proteomes" id="UP001172101"/>
    </source>
</evidence>
<dbReference type="EMBL" id="JAUIRO010000004">
    <property type="protein sequence ID" value="KAK0717581.1"/>
    <property type="molecule type" value="Genomic_DNA"/>
</dbReference>
<feature type="region of interest" description="Disordered" evidence="1">
    <location>
        <begin position="236"/>
        <end position="255"/>
    </location>
</feature>
<dbReference type="RefSeq" id="XP_060296374.1">
    <property type="nucleotide sequence ID" value="XM_060439895.1"/>
</dbReference>